<dbReference type="EMBL" id="CP120988">
    <property type="protein sequence ID" value="WLQ60435.1"/>
    <property type="molecule type" value="Genomic_DNA"/>
</dbReference>
<organism evidence="1 2">
    <name type="scientific">Streptomyces poriferorum</name>
    <dbReference type="NCBI Taxonomy" id="2798799"/>
    <lineage>
        <taxon>Bacteria</taxon>
        <taxon>Bacillati</taxon>
        <taxon>Actinomycetota</taxon>
        <taxon>Actinomycetes</taxon>
        <taxon>Kitasatosporales</taxon>
        <taxon>Streptomycetaceae</taxon>
        <taxon>Streptomyces</taxon>
    </lineage>
</organism>
<sequence length="47" mass="5410">MTEQPDVPAAIRALLVERRLRLYAQARFTASARRAAWTTIHSQKDSR</sequence>
<gene>
    <name evidence="1" type="ORF">P8A19_35650</name>
</gene>
<dbReference type="RefSeq" id="WP_306069283.1">
    <property type="nucleotide sequence ID" value="NZ_CP120988.1"/>
</dbReference>
<dbReference type="Proteomes" id="UP001235744">
    <property type="component" value="Chromosome"/>
</dbReference>
<protein>
    <submittedName>
        <fullName evidence="1">Uncharacterized protein</fullName>
    </submittedName>
</protein>
<name>A0ABY9IYQ0_9ACTN</name>
<reference evidence="1 2" key="1">
    <citation type="submission" date="2023-03" db="EMBL/GenBank/DDBJ databases">
        <title>Isolation and description of six Streptomyces strains from soil environments, able to metabolize different microbial glucans.</title>
        <authorList>
            <person name="Widen T."/>
            <person name="Larsbrink J."/>
        </authorList>
    </citation>
    <scope>NUCLEOTIDE SEQUENCE [LARGE SCALE GENOMIC DNA]</scope>
    <source>
        <strain evidence="1 2">Alt2</strain>
    </source>
</reference>
<proteinExistence type="predicted"/>
<evidence type="ECO:0000313" key="1">
    <source>
        <dbReference type="EMBL" id="WLQ60435.1"/>
    </source>
</evidence>
<keyword evidence="2" id="KW-1185">Reference proteome</keyword>
<evidence type="ECO:0000313" key="2">
    <source>
        <dbReference type="Proteomes" id="UP001235744"/>
    </source>
</evidence>
<accession>A0ABY9IYQ0</accession>